<dbReference type="Pfam" id="PF23536">
    <property type="entry name" value="TraK_C"/>
    <property type="match status" value="1"/>
</dbReference>
<evidence type="ECO:0000259" key="2">
    <source>
        <dbReference type="Pfam" id="PF06586"/>
    </source>
</evidence>
<keyword evidence="1" id="KW-0732">Signal</keyword>
<dbReference type="AlphaFoldDB" id="A0A158GK03"/>
<feature type="signal peptide" evidence="1">
    <location>
        <begin position="1"/>
        <end position="27"/>
    </location>
</feature>
<proteinExistence type="predicted"/>
<evidence type="ECO:0000259" key="3">
    <source>
        <dbReference type="Pfam" id="PF23536"/>
    </source>
</evidence>
<gene>
    <name evidence="4" type="ORF">AWB69_02829</name>
</gene>
<feature type="domain" description="TraK N-terminal" evidence="2">
    <location>
        <begin position="108"/>
        <end position="194"/>
    </location>
</feature>
<dbReference type="RefSeq" id="WP_231937096.1">
    <property type="nucleotide sequence ID" value="NZ_FCOK02000015.1"/>
</dbReference>
<evidence type="ECO:0000313" key="4">
    <source>
        <dbReference type="EMBL" id="SAL32448.1"/>
    </source>
</evidence>
<dbReference type="InterPro" id="IPR010563">
    <property type="entry name" value="TraK_N"/>
</dbReference>
<accession>A0A158GK03</accession>
<dbReference type="Proteomes" id="UP000054683">
    <property type="component" value="Unassembled WGS sequence"/>
</dbReference>
<dbReference type="EMBL" id="FCOK02000015">
    <property type="protein sequence ID" value="SAL32448.1"/>
    <property type="molecule type" value="Genomic_DNA"/>
</dbReference>
<sequence>MMQTTNRYLAALLTASIGLSVAGTAQADSAPAAVDFGQPAPTAPKSADVKHKVVHTVHQKARDPLAVDPSVAVKATAPKEIDLPGVLKVPGESMDVLDPTKARRIAWTNGGSQTVYMSINEPNRIQLPFKNPYIVQTSDVKVDHRPASNNIYVYWPQLPAQARQLFIEPPDGGPTLGLELVPKDIPGQTVIVTDDTGIVSGHRKSESSSSDYISHVQDVMATVALGHAPDGYSQVDVNLPPIAMDGLAVTVDERYSDRDGDIFVYSVRNPGQSRALLREQEFDGANVLAVSIFPKPLLQPGERTKVIVLARKREEQ</sequence>
<feature type="domain" description="TraK C-terminal" evidence="3">
    <location>
        <begin position="208"/>
        <end position="308"/>
    </location>
</feature>
<protein>
    <submittedName>
        <fullName evidence="4">Putative transfer protein TraK</fullName>
    </submittedName>
</protein>
<dbReference type="Pfam" id="PF06586">
    <property type="entry name" value="TraK_N"/>
    <property type="match status" value="1"/>
</dbReference>
<reference evidence="4 5" key="1">
    <citation type="submission" date="2016-01" db="EMBL/GenBank/DDBJ databases">
        <authorList>
            <person name="Oliw E.H."/>
        </authorList>
    </citation>
    <scope>NUCLEOTIDE SEQUENCE [LARGE SCALE GENOMIC DNA]</scope>
    <source>
        <strain evidence="4">LMG 27134</strain>
    </source>
</reference>
<evidence type="ECO:0000256" key="1">
    <source>
        <dbReference type="SAM" id="SignalP"/>
    </source>
</evidence>
<dbReference type="InterPro" id="IPR055397">
    <property type="entry name" value="TraK_C"/>
</dbReference>
<organism evidence="4 5">
    <name type="scientific">Caballeronia udeis</name>
    <dbReference type="NCBI Taxonomy" id="1232866"/>
    <lineage>
        <taxon>Bacteria</taxon>
        <taxon>Pseudomonadati</taxon>
        <taxon>Pseudomonadota</taxon>
        <taxon>Betaproteobacteria</taxon>
        <taxon>Burkholderiales</taxon>
        <taxon>Burkholderiaceae</taxon>
        <taxon>Caballeronia</taxon>
    </lineage>
</organism>
<evidence type="ECO:0000313" key="5">
    <source>
        <dbReference type="Proteomes" id="UP000054683"/>
    </source>
</evidence>
<feature type="chain" id="PRO_5008501655" evidence="1">
    <location>
        <begin position="28"/>
        <end position="316"/>
    </location>
</feature>
<name>A0A158GK03_9BURK</name>